<dbReference type="EMBL" id="MOEC01000006">
    <property type="protein sequence ID" value="OIS93938.1"/>
    <property type="molecule type" value="Genomic_DNA"/>
</dbReference>
<sequence length="59" mass="6199">MTPGLRAEYAHDFQGSSRAALGYSALGGLPYALGIEYQTSFGGSGARDHAFAMRLGAKF</sequence>
<name>A0A1J6I4W7_9HYPH</name>
<organism evidence="1 2">
    <name type="scientific">Brucella cytisi</name>
    <dbReference type="NCBI Taxonomy" id="407152"/>
    <lineage>
        <taxon>Bacteria</taxon>
        <taxon>Pseudomonadati</taxon>
        <taxon>Pseudomonadota</taxon>
        <taxon>Alphaproteobacteria</taxon>
        <taxon>Hyphomicrobiales</taxon>
        <taxon>Brucellaceae</taxon>
        <taxon>Brucella/Ochrobactrum group</taxon>
        <taxon>Brucella</taxon>
    </lineage>
</organism>
<accession>A0A1J6I4W7</accession>
<protein>
    <submittedName>
        <fullName evidence="1">Uncharacterized protein</fullName>
    </submittedName>
</protein>
<reference evidence="1 2" key="1">
    <citation type="submission" date="2016-10" db="EMBL/GenBank/DDBJ databases">
        <title>The Draft Genome Sequence of the Potato Rhizosphere Bacteria Ochrobactrum sp. IPA7.2.</title>
        <authorList>
            <person name="Gogoleva N.E."/>
            <person name="Khlopko Y.A."/>
            <person name="Burygin G.L."/>
            <person name="Plotnikov A.O."/>
        </authorList>
    </citation>
    <scope>NUCLEOTIDE SEQUENCE [LARGE SCALE GENOMIC DNA]</scope>
    <source>
        <strain evidence="1 2">IPA7.2</strain>
    </source>
</reference>
<evidence type="ECO:0000313" key="1">
    <source>
        <dbReference type="EMBL" id="OIS93938.1"/>
    </source>
</evidence>
<dbReference type="Proteomes" id="UP000182985">
    <property type="component" value="Unassembled WGS sequence"/>
</dbReference>
<proteinExistence type="predicted"/>
<dbReference type="AlphaFoldDB" id="A0A1J6I4W7"/>
<evidence type="ECO:0000313" key="2">
    <source>
        <dbReference type="Proteomes" id="UP000182985"/>
    </source>
</evidence>
<keyword evidence="2" id="KW-1185">Reference proteome</keyword>
<comment type="caution">
    <text evidence="1">The sequence shown here is derived from an EMBL/GenBank/DDBJ whole genome shotgun (WGS) entry which is preliminary data.</text>
</comment>
<gene>
    <name evidence="1" type="ORF">BLA27_07515</name>
</gene>